<proteinExistence type="predicted"/>
<name>A0ABZ2FZ55_9PSED</name>
<evidence type="ECO:0000313" key="4">
    <source>
        <dbReference type="Proteomes" id="UP001372714"/>
    </source>
</evidence>
<evidence type="ECO:0000313" key="3">
    <source>
        <dbReference type="EMBL" id="WWM68867.1"/>
    </source>
</evidence>
<reference evidence="3 4" key="1">
    <citation type="submission" date="2024-02" db="EMBL/GenBank/DDBJ databases">
        <title>The whole genome sequence of Pseudomonas benzopyrenica MLY92.</title>
        <authorList>
            <person name="Liu Y."/>
        </authorList>
    </citation>
    <scope>NUCLEOTIDE SEQUENCE [LARGE SCALE GENOMIC DNA]</scope>
    <source>
        <strain evidence="3 4">MLY92</strain>
    </source>
</reference>
<dbReference type="EMBL" id="CP145723">
    <property type="protein sequence ID" value="WWM68867.1"/>
    <property type="molecule type" value="Genomic_DNA"/>
</dbReference>
<feature type="transmembrane region" description="Helical" evidence="2">
    <location>
        <begin position="14"/>
        <end position="35"/>
    </location>
</feature>
<evidence type="ECO:0000256" key="1">
    <source>
        <dbReference type="SAM" id="Coils"/>
    </source>
</evidence>
<keyword evidence="2" id="KW-0812">Transmembrane</keyword>
<keyword evidence="2" id="KW-0472">Membrane</keyword>
<evidence type="ECO:0000256" key="2">
    <source>
        <dbReference type="SAM" id="Phobius"/>
    </source>
</evidence>
<sequence length="221" mass="25185">MNKLDVYLGRISHVVQIGLFVATLWTIYYTVIPLYKSAQMEESLARKELELDHIQQKAAKIESELLRRELQSFAISATNCLGIPDVFSADSERVMADYKPSIIASCILDMVKNQDFLVVAGDEENALKLRVYELEHGLDRLYATKTYEYDHYHEVVNSDGDDKGAHTKSYVHQLNSFMDKIGYKLSPEAVRESQIRSGKAEIAMSYILEANNLLLKSIRTQ</sequence>
<dbReference type="Proteomes" id="UP001372714">
    <property type="component" value="Chromosome"/>
</dbReference>
<feature type="coiled-coil region" evidence="1">
    <location>
        <begin position="37"/>
        <end position="64"/>
    </location>
</feature>
<accession>A0ABZ2FZ55</accession>
<keyword evidence="1" id="KW-0175">Coiled coil</keyword>
<keyword evidence="2" id="KW-1133">Transmembrane helix</keyword>
<protein>
    <submittedName>
        <fullName evidence="3">Uncharacterized protein</fullName>
    </submittedName>
</protein>
<dbReference type="RefSeq" id="WP_338547221.1">
    <property type="nucleotide sequence ID" value="NZ_CP145723.1"/>
</dbReference>
<gene>
    <name evidence="3" type="ORF">V6W80_11535</name>
</gene>
<organism evidence="3 4">
    <name type="scientific">Pseudomonas benzopyrenica</name>
    <dbReference type="NCBI Taxonomy" id="2993566"/>
    <lineage>
        <taxon>Bacteria</taxon>
        <taxon>Pseudomonadati</taxon>
        <taxon>Pseudomonadota</taxon>
        <taxon>Gammaproteobacteria</taxon>
        <taxon>Pseudomonadales</taxon>
        <taxon>Pseudomonadaceae</taxon>
        <taxon>Pseudomonas</taxon>
    </lineage>
</organism>
<keyword evidence="4" id="KW-1185">Reference proteome</keyword>